<evidence type="ECO:0000313" key="2">
    <source>
        <dbReference type="EMBL" id="MBB4000090.1"/>
    </source>
</evidence>
<evidence type="ECO:0000313" key="3">
    <source>
        <dbReference type="Proteomes" id="UP000542776"/>
    </source>
</evidence>
<keyword evidence="3" id="KW-1185">Reference proteome</keyword>
<sequence length="637" mass="70964">MSASFLSIRTLERRLATGNVESLTFKPGVNVFVGRPNTGKTKWLQTLDFLLGDTGANPYEQSNEEGLAAKYDAAAATLCIADETFRIERRWRETGAKGKVFVDDEGMLVRDFQHWLMEKLGIPLLNFPRGNPMSGQTWPELSFRTLLRHIFRQQRFWSGLVDQQADTEQHASLLLFLGLAERIYSEDYGKLVNLKLKSMRLRARREQYSETLNDLASGLLDSEDAPLGVNEATVTAAMKRLRDTVERLHTRRGEVLAAASNISLPASDRSRVTELGHARAAALEEVTAARQKRQGAEDRLAEVRRYRADLAAEIERMGRVADASQLLADLKVTHCPACDQGIIPYLKPDHCFVCHQHLPEEPEISGLGEVRLRFEQDRLNAELLEAEELISVLERDVDKQTEASRAADEKLRTIEVELAPARRAVAAVAQADVSAIDVALGKAAERQRQMDRVAAALELGKSLTEQVQALEDEINPLQEKVDEANRSVDFNAAAQKLEDGMNAYLAALNAQRPETWKHSPVEVDISRSTNSFRVGRKRWQSALGGTDSLYFLMAYQYGLLSLSPVPGMHYPGLSIIDVPGEFSGEEVKDSENFIVQPFIDLLAEEAFEGAQLIITGASFEGLKGVHVQKQTHVHVAR</sequence>
<evidence type="ECO:0000256" key="1">
    <source>
        <dbReference type="SAM" id="Coils"/>
    </source>
</evidence>
<feature type="coiled-coil region" evidence="1">
    <location>
        <begin position="453"/>
        <end position="487"/>
    </location>
</feature>
<dbReference type="EMBL" id="JACIEK010000015">
    <property type="protein sequence ID" value="MBB4000090.1"/>
    <property type="molecule type" value="Genomic_DNA"/>
</dbReference>
<name>A0A7W6MLS7_9HYPH</name>
<reference evidence="2 3" key="1">
    <citation type="submission" date="2020-08" db="EMBL/GenBank/DDBJ databases">
        <title>Genomic Encyclopedia of Type Strains, Phase IV (KMG-IV): sequencing the most valuable type-strain genomes for metagenomic binning, comparative biology and taxonomic classification.</title>
        <authorList>
            <person name="Goeker M."/>
        </authorList>
    </citation>
    <scope>NUCLEOTIDE SEQUENCE [LARGE SCALE GENOMIC DNA]</scope>
    <source>
        <strain evidence="2 3">DSM 102238</strain>
    </source>
</reference>
<dbReference type="InterPro" id="IPR027417">
    <property type="entry name" value="P-loop_NTPase"/>
</dbReference>
<accession>A0A7W6MLS7</accession>
<keyword evidence="1" id="KW-0175">Coiled coil</keyword>
<dbReference type="RefSeq" id="WP_183201647.1">
    <property type="nucleotide sequence ID" value="NZ_JACIEK010000015.1"/>
</dbReference>
<dbReference type="AlphaFoldDB" id="A0A7W6MLS7"/>
<organism evidence="2 3">
    <name type="scientific">Aureimonas pseudogalii</name>
    <dbReference type="NCBI Taxonomy" id="1744844"/>
    <lineage>
        <taxon>Bacteria</taxon>
        <taxon>Pseudomonadati</taxon>
        <taxon>Pseudomonadota</taxon>
        <taxon>Alphaproteobacteria</taxon>
        <taxon>Hyphomicrobiales</taxon>
        <taxon>Aurantimonadaceae</taxon>
        <taxon>Aureimonas</taxon>
    </lineage>
</organism>
<comment type="caution">
    <text evidence="2">The sequence shown here is derived from an EMBL/GenBank/DDBJ whole genome shotgun (WGS) entry which is preliminary data.</text>
</comment>
<gene>
    <name evidence="2" type="ORF">GGR04_003966</name>
</gene>
<dbReference type="Gene3D" id="3.40.50.300">
    <property type="entry name" value="P-loop containing nucleotide triphosphate hydrolases"/>
    <property type="match status" value="1"/>
</dbReference>
<feature type="coiled-coil region" evidence="1">
    <location>
        <begin position="376"/>
        <end position="403"/>
    </location>
</feature>
<dbReference type="Proteomes" id="UP000542776">
    <property type="component" value="Unassembled WGS sequence"/>
</dbReference>
<proteinExistence type="predicted"/>
<protein>
    <submittedName>
        <fullName evidence="2">Putative nucleic acid-binding Zn-ribbon protein</fullName>
    </submittedName>
</protein>